<feature type="transmembrane region" description="Helical" evidence="1">
    <location>
        <begin position="52"/>
        <end position="71"/>
    </location>
</feature>
<keyword evidence="1" id="KW-0472">Membrane</keyword>
<sequence length="80" mass="9293">MIKDPRNPMPEPQDIIKSIIGVIILMYSIFKIAIDLTLIFLIYRLFNPSGKITMGFLVKGWLVLYLIKTFVKTVNESKYK</sequence>
<feature type="transmembrane region" description="Helical" evidence="1">
    <location>
        <begin position="20"/>
        <end position="46"/>
    </location>
</feature>
<accession>A0A510K382</accession>
<protein>
    <submittedName>
        <fullName evidence="2">Uncharacterized protein</fullName>
    </submittedName>
</protein>
<gene>
    <name evidence="2" type="ORF">JMUB3870_1319</name>
    <name evidence="3" type="ORF">JMUB3935_1313</name>
</gene>
<organism evidence="2 5">
    <name type="scientific">Leptotrichia trevisanii</name>
    <dbReference type="NCBI Taxonomy" id="109328"/>
    <lineage>
        <taxon>Bacteria</taxon>
        <taxon>Fusobacteriati</taxon>
        <taxon>Fusobacteriota</taxon>
        <taxon>Fusobacteriia</taxon>
        <taxon>Fusobacteriales</taxon>
        <taxon>Leptotrichiaceae</taxon>
        <taxon>Leptotrichia</taxon>
    </lineage>
</organism>
<evidence type="ECO:0000313" key="4">
    <source>
        <dbReference type="Proteomes" id="UP000321378"/>
    </source>
</evidence>
<evidence type="ECO:0000313" key="5">
    <source>
        <dbReference type="Proteomes" id="UP000422644"/>
    </source>
</evidence>
<dbReference type="RefSeq" id="WP_026748781.1">
    <property type="nucleotide sequence ID" value="NZ_AP019831.1"/>
</dbReference>
<dbReference type="Proteomes" id="UP000422644">
    <property type="component" value="Chromosome"/>
</dbReference>
<keyword evidence="1" id="KW-0812">Transmembrane</keyword>
<dbReference type="AlphaFoldDB" id="A0A510K382"/>
<evidence type="ECO:0000313" key="2">
    <source>
        <dbReference type="EMBL" id="BBM45201.1"/>
    </source>
</evidence>
<name>A0A510K382_9FUSO</name>
<dbReference type="STRING" id="1122173.GCA_000482505_02474"/>
<dbReference type="OrthoDB" id="81272at2"/>
<reference evidence="3 4" key="2">
    <citation type="submission" date="2019-07" db="EMBL/GenBank/DDBJ databases">
        <title>Complete Genome Sequence of Leptotrichia trevisanii Strain JMUB3935.</title>
        <authorList>
            <person name="Watanabe S."/>
            <person name="Cui L."/>
        </authorList>
    </citation>
    <scope>NUCLEOTIDE SEQUENCE [LARGE SCALE GENOMIC DNA]</scope>
    <source>
        <strain evidence="3 4">JMUB3935</strain>
    </source>
</reference>
<evidence type="ECO:0000256" key="1">
    <source>
        <dbReference type="SAM" id="Phobius"/>
    </source>
</evidence>
<keyword evidence="5" id="KW-1185">Reference proteome</keyword>
<keyword evidence="1" id="KW-1133">Transmembrane helix</keyword>
<evidence type="ECO:0000313" key="3">
    <source>
        <dbReference type="EMBL" id="BBM52335.1"/>
    </source>
</evidence>
<proteinExistence type="predicted"/>
<dbReference type="EMBL" id="AP019840">
    <property type="protein sequence ID" value="BBM52335.1"/>
    <property type="molecule type" value="Genomic_DNA"/>
</dbReference>
<dbReference type="EMBL" id="AP019831">
    <property type="protein sequence ID" value="BBM45201.1"/>
    <property type="molecule type" value="Genomic_DNA"/>
</dbReference>
<reference evidence="2 5" key="1">
    <citation type="submission" date="2019-07" db="EMBL/GenBank/DDBJ databases">
        <title>Complete Genome Sequence of Leptotrichia trevisanii Strain JMUB3870.</title>
        <authorList>
            <person name="Watanabe S."/>
            <person name="Cui L."/>
        </authorList>
    </citation>
    <scope>NUCLEOTIDE SEQUENCE [LARGE SCALE GENOMIC DNA]</scope>
    <source>
        <strain evidence="2 5">JMUB3870</strain>
    </source>
</reference>
<dbReference type="Proteomes" id="UP000321378">
    <property type="component" value="Chromosome"/>
</dbReference>